<feature type="region of interest" description="Disordered" evidence="1">
    <location>
        <begin position="153"/>
        <end position="345"/>
    </location>
</feature>
<comment type="caution">
    <text evidence="3">The sequence shown here is derived from an EMBL/GenBank/DDBJ whole genome shotgun (WGS) entry which is preliminary data.</text>
</comment>
<feature type="compositionally biased region" description="Gly residues" evidence="1">
    <location>
        <begin position="240"/>
        <end position="250"/>
    </location>
</feature>
<gene>
    <name evidence="3" type="ORF">ACFPCZ_00220</name>
</gene>
<keyword evidence="4" id="KW-1185">Reference proteome</keyword>
<evidence type="ECO:0000256" key="1">
    <source>
        <dbReference type="SAM" id="MobiDB-lite"/>
    </source>
</evidence>
<keyword evidence="2" id="KW-0472">Membrane</keyword>
<evidence type="ECO:0000313" key="3">
    <source>
        <dbReference type="EMBL" id="MFC4865039.1"/>
    </source>
</evidence>
<dbReference type="RefSeq" id="WP_344142514.1">
    <property type="nucleotide sequence ID" value="NZ_BAAAQI010000005.1"/>
</dbReference>
<dbReference type="EMBL" id="JBHSIY010000001">
    <property type="protein sequence ID" value="MFC4865039.1"/>
    <property type="molecule type" value="Genomic_DNA"/>
</dbReference>
<proteinExistence type="predicted"/>
<dbReference type="Proteomes" id="UP001595858">
    <property type="component" value="Unassembled WGS sequence"/>
</dbReference>
<name>A0ABV9SFC8_9ACTN</name>
<protein>
    <submittedName>
        <fullName evidence="3">Uncharacterized protein</fullName>
    </submittedName>
</protein>
<sequence>MPSGKRLPPARYALPLRLAAAIPLGSLFVGSGLVGLPGPAAAASDPAAPVLSFDPASAAVEPGETAETVLRIEPGDTEGTVCLYDLVLSHAGFTASGPHKATPPTTAGISGRPEKSAEVRASVAYTEVEEGAPCPEEPSELLKSSTQDAFAVTVASESPDPSPTGSPDPSPTGSPDPSPTGSPDPSPTGSPDPSPTGSPDPSPTGSPDPSPTGSPDPSPTGSSDPSPSPPGSSPTSSSTGGSGNPGGDGGPESDSDGESDGGGPSNGGSGGSGGGSGGRGDPTAPPHSPVTTGDGSDYGAGGGADLPDLPTGVPDLPGLDSPSQDGPLADLPSVEPGERDSSGTTEVAAREQAATSMVTPAVLVLFLVLLLLFSTPLAPSRRVRIGPSTYKGRRRKH</sequence>
<evidence type="ECO:0000313" key="4">
    <source>
        <dbReference type="Proteomes" id="UP001595858"/>
    </source>
</evidence>
<keyword evidence="2" id="KW-1133">Transmembrane helix</keyword>
<keyword evidence="2" id="KW-0812">Transmembrane</keyword>
<organism evidence="3 4">
    <name type="scientific">Streptomonospora arabica</name>
    <dbReference type="NCBI Taxonomy" id="412417"/>
    <lineage>
        <taxon>Bacteria</taxon>
        <taxon>Bacillati</taxon>
        <taxon>Actinomycetota</taxon>
        <taxon>Actinomycetes</taxon>
        <taxon>Streptosporangiales</taxon>
        <taxon>Nocardiopsidaceae</taxon>
        <taxon>Streptomonospora</taxon>
    </lineage>
</organism>
<feature type="compositionally biased region" description="Pro residues" evidence="1">
    <location>
        <begin position="160"/>
        <end position="218"/>
    </location>
</feature>
<reference evidence="4" key="1">
    <citation type="journal article" date="2019" name="Int. J. Syst. Evol. Microbiol.">
        <title>The Global Catalogue of Microorganisms (GCM) 10K type strain sequencing project: providing services to taxonomists for standard genome sequencing and annotation.</title>
        <authorList>
            <consortium name="The Broad Institute Genomics Platform"/>
            <consortium name="The Broad Institute Genome Sequencing Center for Infectious Disease"/>
            <person name="Wu L."/>
            <person name="Ma J."/>
        </authorList>
    </citation>
    <scope>NUCLEOTIDE SEQUENCE [LARGE SCALE GENOMIC DNA]</scope>
    <source>
        <strain evidence="4">CGMCC 4.7304</strain>
    </source>
</reference>
<feature type="transmembrane region" description="Helical" evidence="2">
    <location>
        <begin position="357"/>
        <end position="378"/>
    </location>
</feature>
<feature type="compositionally biased region" description="Gly residues" evidence="1">
    <location>
        <begin position="260"/>
        <end position="280"/>
    </location>
</feature>
<evidence type="ECO:0000256" key="2">
    <source>
        <dbReference type="SAM" id="Phobius"/>
    </source>
</evidence>
<accession>A0ABV9SFC8</accession>
<feature type="region of interest" description="Disordered" evidence="1">
    <location>
        <begin position="93"/>
        <end position="118"/>
    </location>
</feature>